<feature type="transmembrane region" description="Helical" evidence="8">
    <location>
        <begin position="334"/>
        <end position="355"/>
    </location>
</feature>
<keyword evidence="3 10" id="KW-0808">Transferase</keyword>
<feature type="domain" description="Bacterial sugar transferase" evidence="9">
    <location>
        <begin position="329"/>
        <end position="516"/>
    </location>
</feature>
<accession>R0CZP2</accession>
<dbReference type="Gene3D" id="3.40.50.720">
    <property type="entry name" value="NAD(P)-binding Rossmann-like Domain"/>
    <property type="match status" value="1"/>
</dbReference>
<sequence>MLTRRSDGEARLNAVFETTSVMQPAAPPTAEAQPAVAFLARADKRARADVDGEEAGKARRGPFRPGQLIPSRARLETRPLSRIFRVVDILAAVLAALGVTAEGHPIAGGLWAITALIGLRALGLYGFPRGDTARRHLGRAAPALAASFLAASTVVLLSGHPDASTFWTLATATVGLAGLQAVWWRVIADGRKQGRLTPNIVVIGATANAERLINAAMRTGEVNVLGVFDDRLDRAPETIMGVPVLGDTNALLDHRIMPYVDRVVIAVRSTAEVRVRQLVDKLGVLPNPLNLFIGVGGPAEDDLALARIAAGGENELSGAGLSPRHAWIKRAQDLTVAILGLVVAGPVMLIVALAVKLDSPGPIFFRQRRHGFNNEEILVWKFRSMRHEMADAQAARQISANDDRVTRVGKFIRKTSLDELPQLFNVLRGEMSIVGPRPHAIGMKTGGVESAKLVAEYAHRHRMKPGLTGWAAIKGSRGPVDTPESVRQRVALDVEYIERQSFWLDLYIIAMTIPCLLGDRSAVR</sequence>
<feature type="transmembrane region" description="Helical" evidence="8">
    <location>
        <begin position="140"/>
        <end position="160"/>
    </location>
</feature>
<evidence type="ECO:0000256" key="2">
    <source>
        <dbReference type="ARBA" id="ARBA00006464"/>
    </source>
</evidence>
<keyword evidence="6 8" id="KW-0472">Membrane</keyword>
<feature type="transmembrane region" description="Helical" evidence="8">
    <location>
        <begin position="82"/>
        <end position="100"/>
    </location>
</feature>
<dbReference type="PANTHER" id="PTHR30576">
    <property type="entry name" value="COLANIC BIOSYNTHESIS UDP-GLUCOSE LIPID CARRIER TRANSFERASE"/>
    <property type="match status" value="1"/>
</dbReference>
<dbReference type="InterPro" id="IPR003362">
    <property type="entry name" value="Bact_transf"/>
</dbReference>
<dbReference type="PATRIC" id="fig|1292034.3.peg.2435"/>
<dbReference type="Pfam" id="PF02397">
    <property type="entry name" value="Bac_transf"/>
    <property type="match status" value="1"/>
</dbReference>
<dbReference type="eggNOG" id="COG2148">
    <property type="taxonomic scope" value="Bacteria"/>
</dbReference>
<keyword evidence="7" id="KW-0270">Exopolysaccharide synthesis</keyword>
<keyword evidence="5 8" id="KW-1133">Transmembrane helix</keyword>
<dbReference type="GO" id="GO:0016780">
    <property type="term" value="F:phosphotransferase activity, for other substituted phosphate groups"/>
    <property type="evidence" value="ECO:0007669"/>
    <property type="project" value="TreeGrafter"/>
</dbReference>
<dbReference type="GO" id="GO:0016020">
    <property type="term" value="C:membrane"/>
    <property type="evidence" value="ECO:0007669"/>
    <property type="project" value="UniProtKB-SubCell"/>
</dbReference>
<organism evidence="10 11">
    <name type="scientific">Caulobacter vibrioides OR37</name>
    <dbReference type="NCBI Taxonomy" id="1292034"/>
    <lineage>
        <taxon>Bacteria</taxon>
        <taxon>Pseudomonadati</taxon>
        <taxon>Pseudomonadota</taxon>
        <taxon>Alphaproteobacteria</taxon>
        <taxon>Caulobacterales</taxon>
        <taxon>Caulobacteraceae</taxon>
        <taxon>Caulobacter</taxon>
    </lineage>
</organism>
<dbReference type="Proteomes" id="UP000013063">
    <property type="component" value="Unassembled WGS sequence"/>
</dbReference>
<feature type="transmembrane region" description="Helical" evidence="8">
    <location>
        <begin position="106"/>
        <end position="128"/>
    </location>
</feature>
<dbReference type="GO" id="GO:0000271">
    <property type="term" value="P:polysaccharide biosynthetic process"/>
    <property type="evidence" value="ECO:0007669"/>
    <property type="project" value="UniProtKB-KW"/>
</dbReference>
<dbReference type="eggNOG" id="COG1086">
    <property type="taxonomic scope" value="Bacteria"/>
</dbReference>
<comment type="similarity">
    <text evidence="2">Belongs to the bacterial sugar transferase family.</text>
</comment>
<comment type="caution">
    <text evidence="10">The sequence shown here is derived from an EMBL/GenBank/DDBJ whole genome shotgun (WGS) entry which is preliminary data.</text>
</comment>
<dbReference type="Pfam" id="PF13727">
    <property type="entry name" value="CoA_binding_3"/>
    <property type="match status" value="1"/>
</dbReference>
<gene>
    <name evidence="10" type="ORF">OR37_02450</name>
</gene>
<evidence type="ECO:0000259" key="9">
    <source>
        <dbReference type="Pfam" id="PF02397"/>
    </source>
</evidence>
<evidence type="ECO:0000256" key="6">
    <source>
        <dbReference type="ARBA" id="ARBA00023136"/>
    </source>
</evidence>
<evidence type="ECO:0000256" key="4">
    <source>
        <dbReference type="ARBA" id="ARBA00022692"/>
    </source>
</evidence>
<comment type="subcellular location">
    <subcellularLocation>
        <location evidence="1">Membrane</location>
        <topology evidence="1">Multi-pass membrane protein</topology>
    </subcellularLocation>
</comment>
<protein>
    <submittedName>
        <fullName evidence="10">Exopolysaccharide biosynthesis polyprenyl glycosylphosphotransferase</fullName>
    </submittedName>
</protein>
<proteinExistence type="inferred from homology"/>
<evidence type="ECO:0000256" key="3">
    <source>
        <dbReference type="ARBA" id="ARBA00022679"/>
    </source>
</evidence>
<keyword evidence="4 8" id="KW-0812">Transmembrane</keyword>
<evidence type="ECO:0000256" key="5">
    <source>
        <dbReference type="ARBA" id="ARBA00022989"/>
    </source>
</evidence>
<evidence type="ECO:0000256" key="7">
    <source>
        <dbReference type="ARBA" id="ARBA00023169"/>
    </source>
</evidence>
<name>R0CZP2_CAUVI</name>
<dbReference type="InterPro" id="IPR017475">
    <property type="entry name" value="EPS_sugar_tfrase"/>
</dbReference>
<dbReference type="AlphaFoldDB" id="R0CZP2"/>
<feature type="transmembrane region" description="Helical" evidence="8">
    <location>
        <begin position="166"/>
        <end position="186"/>
    </location>
</feature>
<dbReference type="STRING" id="1292034.OR37_02450"/>
<dbReference type="RefSeq" id="WP_004620115.1">
    <property type="nucleotide sequence ID" value="NZ_APMP01000014.1"/>
</dbReference>
<dbReference type="PANTHER" id="PTHR30576:SF0">
    <property type="entry name" value="UNDECAPRENYL-PHOSPHATE N-ACETYLGALACTOSAMINYL 1-PHOSPHATE TRANSFERASE-RELATED"/>
    <property type="match status" value="1"/>
</dbReference>
<evidence type="ECO:0000256" key="8">
    <source>
        <dbReference type="SAM" id="Phobius"/>
    </source>
</evidence>
<evidence type="ECO:0000313" key="10">
    <source>
        <dbReference type="EMBL" id="ENZ81690.1"/>
    </source>
</evidence>
<dbReference type="EMBL" id="APMP01000014">
    <property type="protein sequence ID" value="ENZ81690.1"/>
    <property type="molecule type" value="Genomic_DNA"/>
</dbReference>
<evidence type="ECO:0000313" key="11">
    <source>
        <dbReference type="Proteomes" id="UP000013063"/>
    </source>
</evidence>
<dbReference type="NCBIfam" id="TIGR03025">
    <property type="entry name" value="EPS_sugtrans"/>
    <property type="match status" value="1"/>
</dbReference>
<evidence type="ECO:0000256" key="1">
    <source>
        <dbReference type="ARBA" id="ARBA00004141"/>
    </source>
</evidence>
<reference evidence="10 11" key="1">
    <citation type="journal article" date="2013" name="Genome Announc.">
        <title>Draft Genome Sequence for Caulobacter sp. Strain OR37, a Bacterium Tolerant to Heavy Metals.</title>
        <authorList>
            <person name="Utturkar S.M."/>
            <person name="Bollmann A."/>
            <person name="Brzoska R.M."/>
            <person name="Klingeman D.M."/>
            <person name="Epstein S.E."/>
            <person name="Palumbo A.V."/>
            <person name="Brown S.D."/>
        </authorList>
    </citation>
    <scope>NUCLEOTIDE SEQUENCE [LARGE SCALE GENOMIC DNA]</scope>
    <source>
        <strain evidence="10 11">OR37</strain>
    </source>
</reference>
<keyword evidence="11" id="KW-1185">Reference proteome</keyword>